<dbReference type="Pfam" id="PF04909">
    <property type="entry name" value="Amidohydro_2"/>
    <property type="match status" value="1"/>
</dbReference>
<dbReference type="Proteomes" id="UP000051870">
    <property type="component" value="Unassembled WGS sequence"/>
</dbReference>
<accession>A0A0P1IFW0</accession>
<evidence type="ECO:0000313" key="2">
    <source>
        <dbReference type="EMBL" id="CUK10811.1"/>
    </source>
</evidence>
<gene>
    <name evidence="2" type="ORF">PH7735_03498</name>
</gene>
<dbReference type="InterPro" id="IPR032466">
    <property type="entry name" value="Metal_Hydrolase"/>
</dbReference>
<dbReference type="SUPFAM" id="SSF51556">
    <property type="entry name" value="Metallo-dependent hydrolases"/>
    <property type="match status" value="1"/>
</dbReference>
<organism evidence="2 3">
    <name type="scientific">Shimia thalassica</name>
    <dbReference type="NCBI Taxonomy" id="1715693"/>
    <lineage>
        <taxon>Bacteria</taxon>
        <taxon>Pseudomonadati</taxon>
        <taxon>Pseudomonadota</taxon>
        <taxon>Alphaproteobacteria</taxon>
        <taxon>Rhodobacterales</taxon>
        <taxon>Roseobacteraceae</taxon>
    </lineage>
</organism>
<dbReference type="InterPro" id="IPR052358">
    <property type="entry name" value="Aro_Compnd_Degr_Hydrolases"/>
</dbReference>
<proteinExistence type="predicted"/>
<dbReference type="Gene3D" id="3.20.20.140">
    <property type="entry name" value="Metal-dependent hydrolases"/>
    <property type="match status" value="1"/>
</dbReference>
<keyword evidence="3" id="KW-1185">Reference proteome</keyword>
<dbReference type="RefSeq" id="WP_058312670.1">
    <property type="nucleotide sequence ID" value="NZ_CYTW01000005.1"/>
</dbReference>
<dbReference type="GeneID" id="83882475"/>
<dbReference type="AlphaFoldDB" id="A0A0P1IFW0"/>
<protein>
    <submittedName>
        <fullName evidence="2">Putative metal-dependent hydrolase of the TIM-barrel fold protein</fullName>
    </submittedName>
</protein>
<dbReference type="InterPro" id="IPR006680">
    <property type="entry name" value="Amidohydro-rel"/>
</dbReference>
<name>A0A0P1IFW0_9RHOB</name>
<dbReference type="EMBL" id="CYTW01000005">
    <property type="protein sequence ID" value="CUK10811.1"/>
    <property type="molecule type" value="Genomic_DNA"/>
</dbReference>
<evidence type="ECO:0000313" key="3">
    <source>
        <dbReference type="Proteomes" id="UP000051870"/>
    </source>
</evidence>
<reference evidence="3" key="1">
    <citation type="submission" date="2015-09" db="EMBL/GenBank/DDBJ databases">
        <authorList>
            <person name="Rodrigo-Torres Lidia"/>
            <person name="Arahal R.David."/>
        </authorList>
    </citation>
    <scope>NUCLEOTIDE SEQUENCE [LARGE SCALE GENOMIC DNA]</scope>
    <source>
        <strain evidence="3">CECT 7735</strain>
    </source>
</reference>
<evidence type="ECO:0000259" key="1">
    <source>
        <dbReference type="Pfam" id="PF04909"/>
    </source>
</evidence>
<dbReference type="STRING" id="1715693.PH7735_03498"/>
<dbReference type="PANTHER" id="PTHR35563">
    <property type="entry name" value="BARREL METAL-DEPENDENT HYDROLASE, PUTATIVE (AFU_ORTHOLOGUE AFUA_1G16240)-RELATED"/>
    <property type="match status" value="1"/>
</dbReference>
<sequence>MFRTLTGRAPVSALPPLAADCHIHLFDSSRYSDQPNGPTAPADALISHYEQVQKWLGLERVVIVQGNAYQKDNRCLLEGLDHFGPAARGVVAVSADISDEDLHQMTAKGVRGARIMNILQGAVGLDEMLEVNARVYPFGWSLIVQFDGRDILAQMAKLESIKGDYVIDHTGKFLEPVTTDSAEFAALLRLVDRGNCFVKLAGCYETSKIGHPGFDDLAALSKALIQHAPDRIIWGTNWPHNMSNSRETYPDDVHLLDLAMDWAGSRANIQKIFVDTPAQLYGFS</sequence>
<feature type="domain" description="Amidohydrolase-related" evidence="1">
    <location>
        <begin position="20"/>
        <end position="283"/>
    </location>
</feature>
<dbReference type="GO" id="GO:0016787">
    <property type="term" value="F:hydrolase activity"/>
    <property type="evidence" value="ECO:0007669"/>
    <property type="project" value="UniProtKB-KW"/>
</dbReference>
<keyword evidence="2" id="KW-0378">Hydrolase</keyword>
<dbReference type="PANTHER" id="PTHR35563:SF2">
    <property type="entry name" value="BARREL METAL-DEPENDENT HYDROLASE, PUTATIVE (AFU_ORTHOLOGUE AFUA_1G16240)-RELATED"/>
    <property type="match status" value="1"/>
</dbReference>